<dbReference type="RefSeq" id="WP_208321356.1">
    <property type="nucleotide sequence ID" value="NZ_SOQX01000006.1"/>
</dbReference>
<feature type="transmembrane region" description="Helical" evidence="8">
    <location>
        <begin position="370"/>
        <end position="392"/>
    </location>
</feature>
<sequence>MLKLKLHWQILIALILAVVVGAWAGQEGRLFGVQLYSVFDFVGSLFLNALKMIIVPLIVASIIVGIAGIGGGHGLARLGGKTILYYMVTSLAAILIGLFFVNLLSPGLIDGQPAGEILGLSQQQADMAKETVGERGASDIAGVFLSMIPANIVAAAANGQMLGLIFFSLLYGFYMTRIEEDYAEAQYNFWNGMFGIMMGITNLVMKFAPLGVFALVAKVVAETDLDQLGELAQTLGLFTAAVLLALLTHVLVVLPLLLRFVGKVRPRRHYRAMAPALLTAFSTASSAATLPLTMECVEKNAGVSNRTSSVVLPLGATINMDGTALYECVAALFIAQAYGLELGFVTQFTVVLVALLTSIGVAGIPAASLVAIAIILGTIGLPLEALGLILAVDRILDMFRTSVNVFSDSCGAVIIARTEGETDLLVDEQPAVKTA</sequence>
<dbReference type="PANTHER" id="PTHR11958">
    <property type="entry name" value="SODIUM/DICARBOXYLATE SYMPORTER-RELATED"/>
    <property type="match status" value="1"/>
</dbReference>
<evidence type="ECO:0000313" key="10">
    <source>
        <dbReference type="Proteomes" id="UP000294914"/>
    </source>
</evidence>
<evidence type="ECO:0000256" key="7">
    <source>
        <dbReference type="ARBA" id="ARBA00023180"/>
    </source>
</evidence>
<dbReference type="GO" id="GO:0016020">
    <property type="term" value="C:membrane"/>
    <property type="evidence" value="ECO:0007669"/>
    <property type="project" value="UniProtKB-SubCell"/>
</dbReference>
<dbReference type="Proteomes" id="UP000294914">
    <property type="component" value="Unassembled WGS sequence"/>
</dbReference>
<evidence type="ECO:0000256" key="2">
    <source>
        <dbReference type="ARBA" id="ARBA00022448"/>
    </source>
</evidence>
<dbReference type="GO" id="GO:1902475">
    <property type="term" value="P:L-alpha-amino acid transmembrane transport"/>
    <property type="evidence" value="ECO:0007669"/>
    <property type="project" value="UniProtKB-ARBA"/>
</dbReference>
<dbReference type="SUPFAM" id="SSF118215">
    <property type="entry name" value="Proton glutamate symport protein"/>
    <property type="match status" value="1"/>
</dbReference>
<keyword evidence="10" id="KW-1185">Reference proteome</keyword>
<dbReference type="InterPro" id="IPR001991">
    <property type="entry name" value="Na-dicarboxylate_symporter"/>
</dbReference>
<proteinExistence type="predicted"/>
<comment type="caution">
    <text evidence="9">The sequence shown here is derived from an EMBL/GenBank/DDBJ whole genome shotgun (WGS) entry which is preliminary data.</text>
</comment>
<evidence type="ECO:0000256" key="3">
    <source>
        <dbReference type="ARBA" id="ARBA00022692"/>
    </source>
</evidence>
<evidence type="ECO:0000256" key="5">
    <source>
        <dbReference type="ARBA" id="ARBA00022989"/>
    </source>
</evidence>
<feature type="transmembrane region" description="Helical" evidence="8">
    <location>
        <begin position="83"/>
        <end position="104"/>
    </location>
</feature>
<feature type="transmembrane region" description="Helical" evidence="8">
    <location>
        <begin position="237"/>
        <end position="258"/>
    </location>
</feature>
<evidence type="ECO:0000256" key="4">
    <source>
        <dbReference type="ARBA" id="ARBA00022847"/>
    </source>
</evidence>
<dbReference type="InterPro" id="IPR036458">
    <property type="entry name" value="Na:dicarbo_symporter_sf"/>
</dbReference>
<comment type="subcellular location">
    <subcellularLocation>
        <location evidence="1">Membrane</location>
        <topology evidence="1">Multi-pass membrane protein</topology>
    </subcellularLocation>
</comment>
<feature type="transmembrane region" description="Helical" evidence="8">
    <location>
        <begin position="194"/>
        <end position="217"/>
    </location>
</feature>
<name>A0A4R8IR90_9GAMM</name>
<keyword evidence="6 8" id="KW-0472">Membrane</keyword>
<dbReference type="EMBL" id="SOQX01000006">
    <property type="protein sequence ID" value="TDY00077.1"/>
    <property type="molecule type" value="Genomic_DNA"/>
</dbReference>
<keyword evidence="7" id="KW-0325">Glycoprotein</keyword>
<protein>
    <submittedName>
        <fullName evidence="9">Na+/H+-dicarboxylate symporter</fullName>
    </submittedName>
</protein>
<dbReference type="PROSITE" id="PS00714">
    <property type="entry name" value="NA_DICARBOXYL_SYMP_2"/>
    <property type="match status" value="1"/>
</dbReference>
<dbReference type="InterPro" id="IPR018107">
    <property type="entry name" value="Na-dicarboxylate_symporter_CS"/>
</dbReference>
<dbReference type="Pfam" id="PF00375">
    <property type="entry name" value="SDF"/>
    <property type="match status" value="1"/>
</dbReference>
<feature type="transmembrane region" description="Helical" evidence="8">
    <location>
        <begin position="48"/>
        <end position="71"/>
    </location>
</feature>
<dbReference type="PANTHER" id="PTHR11958:SF63">
    <property type="entry name" value="AMINO ACID TRANSPORTER"/>
    <property type="match status" value="1"/>
</dbReference>
<evidence type="ECO:0000256" key="1">
    <source>
        <dbReference type="ARBA" id="ARBA00004141"/>
    </source>
</evidence>
<dbReference type="GO" id="GO:0015293">
    <property type="term" value="F:symporter activity"/>
    <property type="evidence" value="ECO:0007669"/>
    <property type="project" value="UniProtKB-KW"/>
</dbReference>
<accession>A0A4R8IR90</accession>
<evidence type="ECO:0000256" key="8">
    <source>
        <dbReference type="SAM" id="Phobius"/>
    </source>
</evidence>
<feature type="transmembrane region" description="Helical" evidence="8">
    <location>
        <begin position="152"/>
        <end position="174"/>
    </location>
</feature>
<dbReference type="InterPro" id="IPR050746">
    <property type="entry name" value="DAACS"/>
</dbReference>
<dbReference type="PRINTS" id="PR00173">
    <property type="entry name" value="EDTRNSPORT"/>
</dbReference>
<evidence type="ECO:0000313" key="9">
    <source>
        <dbReference type="EMBL" id="TDY00077.1"/>
    </source>
</evidence>
<dbReference type="Gene3D" id="1.10.3860.10">
    <property type="entry name" value="Sodium:dicarboxylate symporter"/>
    <property type="match status" value="1"/>
</dbReference>
<keyword evidence="2" id="KW-0813">Transport</keyword>
<keyword evidence="3 8" id="KW-0812">Transmembrane</keyword>
<keyword evidence="5 8" id="KW-1133">Transmembrane helix</keyword>
<keyword evidence="4" id="KW-0769">Symport</keyword>
<organism evidence="9 10">
    <name type="scientific">Thiohalophilus thiocyanatoxydans</name>
    <dbReference type="NCBI Taxonomy" id="381308"/>
    <lineage>
        <taxon>Bacteria</taxon>
        <taxon>Pseudomonadati</taxon>
        <taxon>Pseudomonadota</taxon>
        <taxon>Gammaproteobacteria</taxon>
        <taxon>Thiohalomonadales</taxon>
        <taxon>Thiohalophilaceae</taxon>
        <taxon>Thiohalophilus</taxon>
    </lineage>
</organism>
<reference evidence="9 10" key="1">
    <citation type="submission" date="2019-03" db="EMBL/GenBank/DDBJ databases">
        <title>Genomic Encyclopedia of Type Strains, Phase IV (KMG-IV): sequencing the most valuable type-strain genomes for metagenomic binning, comparative biology and taxonomic classification.</title>
        <authorList>
            <person name="Goeker M."/>
        </authorList>
    </citation>
    <scope>NUCLEOTIDE SEQUENCE [LARGE SCALE GENOMIC DNA]</scope>
    <source>
        <strain evidence="9 10">DSM 16326</strain>
    </source>
</reference>
<feature type="transmembrane region" description="Helical" evidence="8">
    <location>
        <begin position="342"/>
        <end position="364"/>
    </location>
</feature>
<gene>
    <name evidence="9" type="ORF">EDC23_2245</name>
</gene>
<dbReference type="AlphaFoldDB" id="A0A4R8IR90"/>
<evidence type="ECO:0000256" key="6">
    <source>
        <dbReference type="ARBA" id="ARBA00023136"/>
    </source>
</evidence>